<dbReference type="RefSeq" id="WP_344096021.1">
    <property type="nucleotide sequence ID" value="NZ_BAAAOG010000007.1"/>
</dbReference>
<gene>
    <name evidence="2" type="ORF">GCM10009776_29730</name>
</gene>
<proteinExistence type="predicted"/>
<sequence length="356" mass="39429">MPDLTLSPVAVPSRADDGDGADFRELIALRNAHYRRVRGNDEYTMTPEQALPHWQDRSDRLMEGLLARVDGEVVASGTVTFPQEDGAVTGEMNIRVTPDRWGEGIGSQLVTVLERLVAERGRTSAQGWSEHPESDGDRLAAATGYGSLPRDHVTRFLVRHGFVLEQVYRNSRLLIGGDLCDIRDLTADARSAAGAYRTISWEAPTPEEHLDGFAWMKSRMSTDAPAGGVDVPEQAWDAERVRRLDAKRVEGGYRVFVTAAQHRASGQLAAFTELVVDADRPLSANQDDTLVLKAHRGHRLGMLLKGENLLRMREAIPEVAAIDTYNAEENRPMLSINEAMGFVPVMYAGEWQKRLS</sequence>
<evidence type="ECO:0000259" key="1">
    <source>
        <dbReference type="PROSITE" id="PS51186"/>
    </source>
</evidence>
<keyword evidence="3" id="KW-1185">Reference proteome</keyword>
<reference evidence="2 3" key="1">
    <citation type="journal article" date="2019" name="Int. J. Syst. Evol. Microbiol.">
        <title>The Global Catalogue of Microorganisms (GCM) 10K type strain sequencing project: providing services to taxonomists for standard genome sequencing and annotation.</title>
        <authorList>
            <consortium name="The Broad Institute Genomics Platform"/>
            <consortium name="The Broad Institute Genome Sequencing Center for Infectious Disease"/>
            <person name="Wu L."/>
            <person name="Ma J."/>
        </authorList>
    </citation>
    <scope>NUCLEOTIDE SEQUENCE [LARGE SCALE GENOMIC DNA]</scope>
    <source>
        <strain evidence="2 3">JCM 14901</strain>
    </source>
</reference>
<accession>A0ABN2R855</accession>
<evidence type="ECO:0000313" key="3">
    <source>
        <dbReference type="Proteomes" id="UP001499933"/>
    </source>
</evidence>
<dbReference type="InterPro" id="IPR000182">
    <property type="entry name" value="GNAT_dom"/>
</dbReference>
<feature type="domain" description="N-acetyltransferase" evidence="1">
    <location>
        <begin position="21"/>
        <end position="186"/>
    </location>
</feature>
<protein>
    <submittedName>
        <fullName evidence="2">GNAT family N-acetyltransferase</fullName>
    </submittedName>
</protein>
<dbReference type="Proteomes" id="UP001499933">
    <property type="component" value="Unassembled WGS sequence"/>
</dbReference>
<dbReference type="PROSITE" id="PS51186">
    <property type="entry name" value="GNAT"/>
    <property type="match status" value="1"/>
</dbReference>
<evidence type="ECO:0000313" key="2">
    <source>
        <dbReference type="EMBL" id="GAA1964965.1"/>
    </source>
</evidence>
<dbReference type="Gene3D" id="3.40.630.30">
    <property type="match status" value="1"/>
</dbReference>
<dbReference type="CDD" id="cd04301">
    <property type="entry name" value="NAT_SF"/>
    <property type="match status" value="1"/>
</dbReference>
<comment type="caution">
    <text evidence="2">The sequence shown here is derived from an EMBL/GenBank/DDBJ whole genome shotgun (WGS) entry which is preliminary data.</text>
</comment>
<dbReference type="SUPFAM" id="SSF55729">
    <property type="entry name" value="Acyl-CoA N-acyltransferases (Nat)"/>
    <property type="match status" value="2"/>
</dbReference>
<organism evidence="2 3">
    <name type="scientific">Microbacterium deminutum</name>
    <dbReference type="NCBI Taxonomy" id="344164"/>
    <lineage>
        <taxon>Bacteria</taxon>
        <taxon>Bacillati</taxon>
        <taxon>Actinomycetota</taxon>
        <taxon>Actinomycetes</taxon>
        <taxon>Micrococcales</taxon>
        <taxon>Microbacteriaceae</taxon>
        <taxon>Microbacterium</taxon>
    </lineage>
</organism>
<dbReference type="EMBL" id="BAAAOG010000007">
    <property type="protein sequence ID" value="GAA1964965.1"/>
    <property type="molecule type" value="Genomic_DNA"/>
</dbReference>
<name>A0ABN2R855_9MICO</name>
<dbReference type="Pfam" id="PF00583">
    <property type="entry name" value="Acetyltransf_1"/>
    <property type="match status" value="1"/>
</dbReference>
<dbReference type="InterPro" id="IPR016181">
    <property type="entry name" value="Acyl_CoA_acyltransferase"/>
</dbReference>